<accession>A0AAE3D940</accession>
<dbReference type="Proteomes" id="UP001197795">
    <property type="component" value="Unassembled WGS sequence"/>
</dbReference>
<sequence>MDLSNCSISELVSLYSQSIKELKKRGVLRTKNVVGELGEYLVLEQYDRNPELPNLSVVPVGTKNINAVSQEGERYSIKSTTSNITGAIYGLEPPNSTVIDKPLFEYMVICKLDSDCSLEGIYQLSWDSFLKHKKWHSRINAWNVTVTSAMKNDSVIIYERTDATVSNDDSEKLSYSVTSDDEADVEPTEAVTWNKNEKVNHVVVREAVADRLKKTLKCNFVKTSQSRYVSSDNESALFVLSASYSQKNGEYWYSINDENIPWMELYPTCHVAFALGSAEQVLVFDFFSFSKMLEGCLRTSEDPDKKKKAHYHFSFAVEGSKVYFKKKLPEREFIEVTDCLK</sequence>
<gene>
    <name evidence="1" type="ORF">LKD75_11640</name>
</gene>
<evidence type="ECO:0000313" key="1">
    <source>
        <dbReference type="EMBL" id="MCC2120226.1"/>
    </source>
</evidence>
<proteinExistence type="predicted"/>
<keyword evidence="2" id="KW-1185">Reference proteome</keyword>
<comment type="caution">
    <text evidence="1">The sequence shown here is derived from an EMBL/GenBank/DDBJ whole genome shotgun (WGS) entry which is preliminary data.</text>
</comment>
<organism evidence="1 2">
    <name type="scientific">Waltera acetigignens</name>
    <dbReference type="NCBI Taxonomy" id="2981769"/>
    <lineage>
        <taxon>Bacteria</taxon>
        <taxon>Bacillati</taxon>
        <taxon>Bacillota</taxon>
        <taxon>Clostridia</taxon>
        <taxon>Lachnospirales</taxon>
        <taxon>Lachnospiraceae</taxon>
        <taxon>Waltera</taxon>
    </lineage>
</organism>
<dbReference type="EMBL" id="JAJEPV010000028">
    <property type="protein sequence ID" value="MCC2120226.1"/>
    <property type="molecule type" value="Genomic_DNA"/>
</dbReference>
<evidence type="ECO:0000313" key="2">
    <source>
        <dbReference type="Proteomes" id="UP001197795"/>
    </source>
</evidence>
<reference evidence="1 2" key="1">
    <citation type="submission" date="2021-10" db="EMBL/GenBank/DDBJ databases">
        <title>Anaerobic single-cell dispensing facilitates the cultivation of human gut bacteria.</title>
        <authorList>
            <person name="Afrizal A."/>
        </authorList>
    </citation>
    <scope>NUCLEOTIDE SEQUENCE [LARGE SCALE GENOMIC DNA]</scope>
    <source>
        <strain evidence="1 2">CLA-AA-H273</strain>
    </source>
</reference>
<protein>
    <submittedName>
        <fullName evidence="1">Uncharacterized protein</fullName>
    </submittedName>
</protein>
<dbReference type="AlphaFoldDB" id="A0AAE3D940"/>
<dbReference type="RefSeq" id="WP_227733504.1">
    <property type="nucleotide sequence ID" value="NZ_JAJEPV010000028.1"/>
</dbReference>
<name>A0AAE3D940_9FIRM</name>